<keyword evidence="5 8" id="KW-0472">Membrane</keyword>
<evidence type="ECO:0000256" key="5">
    <source>
        <dbReference type="ARBA" id="ARBA00023136"/>
    </source>
</evidence>
<dbReference type="OrthoDB" id="6366728at2759"/>
<feature type="transmembrane region" description="Helical" evidence="8">
    <location>
        <begin position="88"/>
        <end position="106"/>
    </location>
</feature>
<keyword evidence="3 8" id="KW-0812">Transmembrane</keyword>
<comment type="function">
    <text evidence="8">Gustatory receptor which mediates acceptance or avoidance behavior, depending on its substrates.</text>
</comment>
<dbReference type="GO" id="GO:0030424">
    <property type="term" value="C:axon"/>
    <property type="evidence" value="ECO:0007669"/>
    <property type="project" value="TreeGrafter"/>
</dbReference>
<dbReference type="EMBL" id="CM000160">
    <property type="protein sequence ID" value="KRK04307.1"/>
    <property type="molecule type" value="Genomic_DNA"/>
</dbReference>
<dbReference type="GO" id="GO:0005886">
    <property type="term" value="C:plasma membrane"/>
    <property type="evidence" value="ECO:0007669"/>
    <property type="project" value="UniProtKB-SubCell"/>
</dbReference>
<sequence>MEANRSRLLTTARPYLQLLALFGLTPPPVFFTRTLKRRRRGIFIAVYGCFIVSIALVVCYECYVNIVALQQEVNQFHADDFSKVMGKAQKVLVLVIAICNQLNILLNYRRLSRIYEGIAALELDVDNASKDFSSRRYWWSFRFRLALCIGLWMVLTIGLVPRLTLRRLAFYLHWANKLVTEIILIMLQLKCVEYCLFVLLIYELILRVRHNLKQIHEELQDCSCGNRIKELCVALKTNQLLVGRIWEEVGEISCYFSLSMALLFFFNGLTILHIVNWALIKSINPNDCCQYSRLGVVFLLSSTIFLACLHSEFCIQAYNGIPRILHQIVCLPAAEEYPMLKMGLREYSLQMQHLRLFFRCGGFFNINLNYFGGVVVTIFGYVILLVQFKIQSFAETKYFETNNITEMTD</sequence>
<feature type="transmembrane region" description="Helical" evidence="8">
    <location>
        <begin position="182"/>
        <end position="205"/>
    </location>
</feature>
<dbReference type="InterPro" id="IPR013604">
    <property type="entry name" value="7TM_chemorcpt"/>
</dbReference>
<comment type="subcellular location">
    <subcellularLocation>
        <location evidence="1 8">Cell membrane</location>
        <topology evidence="1 8">Multi-pass membrane protein</topology>
    </subcellularLocation>
</comment>
<keyword evidence="7 8" id="KW-0807">Transducer</keyword>
<dbReference type="Proteomes" id="UP000002282">
    <property type="component" value="Chromosome 3R"/>
</dbReference>
<gene>
    <name evidence="9" type="primary">Dyak\GE27838</name>
    <name evidence="9" type="synonym">GE27838</name>
    <name evidence="9" type="ORF">Dyak_GE27838</name>
</gene>
<evidence type="ECO:0000256" key="6">
    <source>
        <dbReference type="ARBA" id="ARBA00023170"/>
    </source>
</evidence>
<name>A0A0R1E867_DROYA</name>
<keyword evidence="6 8" id="KW-0675">Receptor</keyword>
<keyword evidence="10" id="KW-1185">Reference proteome</keyword>
<organism evidence="9 10">
    <name type="scientific">Drosophila yakuba</name>
    <name type="common">Fruit fly</name>
    <dbReference type="NCBI Taxonomy" id="7245"/>
    <lineage>
        <taxon>Eukaryota</taxon>
        <taxon>Metazoa</taxon>
        <taxon>Ecdysozoa</taxon>
        <taxon>Arthropoda</taxon>
        <taxon>Hexapoda</taxon>
        <taxon>Insecta</taxon>
        <taxon>Pterygota</taxon>
        <taxon>Neoptera</taxon>
        <taxon>Endopterygota</taxon>
        <taxon>Diptera</taxon>
        <taxon>Brachycera</taxon>
        <taxon>Muscomorpha</taxon>
        <taxon>Ephydroidea</taxon>
        <taxon>Drosophilidae</taxon>
        <taxon>Drosophila</taxon>
        <taxon>Sophophora</taxon>
    </lineage>
</organism>
<dbReference type="KEGG" id="dya:Dyak_GE27838"/>
<feature type="transmembrane region" description="Helical" evidence="8">
    <location>
        <begin position="368"/>
        <end position="388"/>
    </location>
</feature>
<evidence type="ECO:0000256" key="8">
    <source>
        <dbReference type="RuleBase" id="RU363108"/>
    </source>
</evidence>
<dbReference type="GO" id="GO:0033041">
    <property type="term" value="F:sweet taste receptor activity"/>
    <property type="evidence" value="ECO:0007669"/>
    <property type="project" value="TreeGrafter"/>
</dbReference>
<protein>
    <recommendedName>
        <fullName evidence="8">Gustatory receptor</fullName>
    </recommendedName>
</protein>
<evidence type="ECO:0000256" key="1">
    <source>
        <dbReference type="ARBA" id="ARBA00004651"/>
    </source>
</evidence>
<evidence type="ECO:0000313" key="10">
    <source>
        <dbReference type="Proteomes" id="UP000002282"/>
    </source>
</evidence>
<evidence type="ECO:0000256" key="4">
    <source>
        <dbReference type="ARBA" id="ARBA00022989"/>
    </source>
</evidence>
<dbReference type="Pfam" id="PF08395">
    <property type="entry name" value="7tm_7"/>
    <property type="match status" value="1"/>
</dbReference>
<feature type="transmembrane region" description="Helical" evidence="8">
    <location>
        <begin position="254"/>
        <end position="279"/>
    </location>
</feature>
<feature type="transmembrane region" description="Helical" evidence="8">
    <location>
        <begin position="143"/>
        <end position="162"/>
    </location>
</feature>
<feature type="transmembrane region" description="Helical" evidence="8">
    <location>
        <begin position="291"/>
        <end position="309"/>
    </location>
</feature>
<proteinExistence type="inferred from homology"/>
<evidence type="ECO:0000256" key="2">
    <source>
        <dbReference type="ARBA" id="ARBA00022475"/>
    </source>
</evidence>
<dbReference type="AlphaFoldDB" id="A0A0R1E867"/>
<dbReference type="PANTHER" id="PTHR21143">
    <property type="entry name" value="INVERTEBRATE GUSTATORY RECEPTOR"/>
    <property type="match status" value="1"/>
</dbReference>
<reference evidence="9 10" key="2">
    <citation type="journal article" date="2007" name="PLoS Biol.">
        <title>Principles of genome evolution in the Drosophila melanogaster species group.</title>
        <authorList>
            <person name="Ranz J.M."/>
            <person name="Maurin D."/>
            <person name="Chan Y.S."/>
            <person name="von Grotthuss M."/>
            <person name="Hillier L.W."/>
            <person name="Roote J."/>
            <person name="Ashburner M."/>
            <person name="Bergman C.M."/>
        </authorList>
    </citation>
    <scope>NUCLEOTIDE SEQUENCE [LARGE SCALE GENOMIC DNA]</scope>
    <source>
        <strain evidence="10">Tai18E2 / Tucson 14021-0261.01</strain>
    </source>
</reference>
<dbReference type="GO" id="GO:0030425">
    <property type="term" value="C:dendrite"/>
    <property type="evidence" value="ECO:0007669"/>
    <property type="project" value="TreeGrafter"/>
</dbReference>
<evidence type="ECO:0000256" key="3">
    <source>
        <dbReference type="ARBA" id="ARBA00022692"/>
    </source>
</evidence>
<accession>A0A0R1E867</accession>
<comment type="similarity">
    <text evidence="8">Belongs to the insect chemoreceptor superfamily. Gustatory receptor (GR) family.</text>
</comment>
<evidence type="ECO:0000313" key="9">
    <source>
        <dbReference type="EMBL" id="KRK04307.1"/>
    </source>
</evidence>
<dbReference type="GO" id="GO:0043025">
    <property type="term" value="C:neuronal cell body"/>
    <property type="evidence" value="ECO:0007669"/>
    <property type="project" value="TreeGrafter"/>
</dbReference>
<feature type="transmembrane region" description="Helical" evidence="8">
    <location>
        <begin position="44"/>
        <end position="68"/>
    </location>
</feature>
<dbReference type="GO" id="GO:0007165">
    <property type="term" value="P:signal transduction"/>
    <property type="evidence" value="ECO:0007669"/>
    <property type="project" value="UniProtKB-KW"/>
</dbReference>
<dbReference type="PANTHER" id="PTHR21143:SF131">
    <property type="entry name" value="GUSTATORY AND ODORANT RECEPTOR 63A-RELATED"/>
    <property type="match status" value="1"/>
</dbReference>
<evidence type="ECO:0000256" key="7">
    <source>
        <dbReference type="ARBA" id="ARBA00023224"/>
    </source>
</evidence>
<keyword evidence="4 8" id="KW-1133">Transmembrane helix</keyword>
<reference evidence="9 10" key="1">
    <citation type="journal article" date="2007" name="Nature">
        <title>Evolution of genes and genomes on the Drosophila phylogeny.</title>
        <authorList>
            <consortium name="Drosophila 12 Genomes Consortium"/>
            <person name="Clark A.G."/>
            <person name="Eisen M.B."/>
            <person name="Smith D.R."/>
            <person name="Bergman C.M."/>
            <person name="Oliver B."/>
            <person name="Markow T.A."/>
            <person name="Kaufman T.C."/>
            <person name="Kellis M."/>
            <person name="Gelbart W."/>
            <person name="Iyer V.N."/>
            <person name="Pollard D.A."/>
            <person name="Sackton T.B."/>
            <person name="Larracuente A.M."/>
            <person name="Singh N.D."/>
            <person name="Abad J.P."/>
            <person name="Abt D.N."/>
            <person name="Adryan B."/>
            <person name="Aguade M."/>
            <person name="Akashi H."/>
            <person name="Anderson W.W."/>
            <person name="Aquadro C.F."/>
            <person name="Ardell D.H."/>
            <person name="Arguello R."/>
            <person name="Artieri C.G."/>
            <person name="Barbash D.A."/>
            <person name="Barker D."/>
            <person name="Barsanti P."/>
            <person name="Batterham P."/>
            <person name="Batzoglou S."/>
            <person name="Begun D."/>
            <person name="Bhutkar A."/>
            <person name="Blanco E."/>
            <person name="Bosak S.A."/>
            <person name="Bradley R.K."/>
            <person name="Brand A.D."/>
            <person name="Brent M.R."/>
            <person name="Brooks A.N."/>
            <person name="Brown R.H."/>
            <person name="Butlin R.K."/>
            <person name="Caggese C."/>
            <person name="Calvi B.R."/>
            <person name="Bernardo de Carvalho A."/>
            <person name="Caspi A."/>
            <person name="Castrezana S."/>
            <person name="Celniker S.E."/>
            <person name="Chang J.L."/>
            <person name="Chapple C."/>
            <person name="Chatterji S."/>
            <person name="Chinwalla A."/>
            <person name="Civetta A."/>
            <person name="Clifton S.W."/>
            <person name="Comeron J.M."/>
            <person name="Costello J.C."/>
            <person name="Coyne J.A."/>
            <person name="Daub J."/>
            <person name="David R.G."/>
            <person name="Delcher A.L."/>
            <person name="Delehaunty K."/>
            <person name="Do C.B."/>
            <person name="Ebling H."/>
            <person name="Edwards K."/>
            <person name="Eickbush T."/>
            <person name="Evans J.D."/>
            <person name="Filipski A."/>
            <person name="Findeiss S."/>
            <person name="Freyhult E."/>
            <person name="Fulton L."/>
            <person name="Fulton R."/>
            <person name="Garcia A.C."/>
            <person name="Gardiner A."/>
            <person name="Garfield D.A."/>
            <person name="Garvin B.E."/>
            <person name="Gibson G."/>
            <person name="Gilbert D."/>
            <person name="Gnerre S."/>
            <person name="Godfrey J."/>
            <person name="Good R."/>
            <person name="Gotea V."/>
            <person name="Gravely B."/>
            <person name="Greenberg A.J."/>
            <person name="Griffiths-Jones S."/>
            <person name="Gross S."/>
            <person name="Guigo R."/>
            <person name="Gustafson E.A."/>
            <person name="Haerty W."/>
            <person name="Hahn M.W."/>
            <person name="Halligan D.L."/>
            <person name="Halpern A.L."/>
            <person name="Halter G.M."/>
            <person name="Han M.V."/>
            <person name="Heger A."/>
            <person name="Hillier L."/>
            <person name="Hinrichs A.S."/>
            <person name="Holmes I."/>
            <person name="Hoskins R.A."/>
            <person name="Hubisz M.J."/>
            <person name="Hultmark D."/>
            <person name="Huntley M.A."/>
            <person name="Jaffe D.B."/>
            <person name="Jagadeeshan S."/>
            <person name="Jeck W.R."/>
            <person name="Johnson J."/>
            <person name="Jones C.D."/>
            <person name="Jordan W.C."/>
            <person name="Karpen G.H."/>
            <person name="Kataoka E."/>
            <person name="Keightley P.D."/>
            <person name="Kheradpour P."/>
            <person name="Kirkness E.F."/>
            <person name="Koerich L.B."/>
            <person name="Kristiansen K."/>
            <person name="Kudrna D."/>
            <person name="Kulathinal R.J."/>
            <person name="Kumar S."/>
            <person name="Kwok R."/>
            <person name="Lander E."/>
            <person name="Langley C.H."/>
            <person name="Lapoint R."/>
            <person name="Lazzaro B.P."/>
            <person name="Lee S.J."/>
            <person name="Levesque L."/>
            <person name="Li R."/>
            <person name="Lin C.F."/>
            <person name="Lin M.F."/>
            <person name="Lindblad-Toh K."/>
            <person name="Llopart A."/>
            <person name="Long M."/>
            <person name="Low L."/>
            <person name="Lozovsky E."/>
            <person name="Lu J."/>
            <person name="Luo M."/>
            <person name="Machado C.A."/>
            <person name="Makalowski W."/>
            <person name="Marzo M."/>
            <person name="Matsuda M."/>
            <person name="Matzkin L."/>
            <person name="McAllister B."/>
            <person name="McBride C.S."/>
            <person name="McKernan B."/>
            <person name="McKernan K."/>
            <person name="Mendez-Lago M."/>
            <person name="Minx P."/>
            <person name="Mollenhauer M.U."/>
            <person name="Montooth K."/>
            <person name="Mount S.M."/>
            <person name="Mu X."/>
            <person name="Myers E."/>
            <person name="Negre B."/>
            <person name="Newfeld S."/>
            <person name="Nielsen R."/>
            <person name="Noor M.A."/>
            <person name="O'Grady P."/>
            <person name="Pachter L."/>
            <person name="Papaceit M."/>
            <person name="Parisi M.J."/>
            <person name="Parisi M."/>
            <person name="Parts L."/>
            <person name="Pedersen J.S."/>
            <person name="Pesole G."/>
            <person name="Phillippy A.M."/>
            <person name="Ponting C.P."/>
            <person name="Pop M."/>
            <person name="Porcelli D."/>
            <person name="Powell J.R."/>
            <person name="Prohaska S."/>
            <person name="Pruitt K."/>
            <person name="Puig M."/>
            <person name="Quesneville H."/>
            <person name="Ram K.R."/>
            <person name="Rand D."/>
            <person name="Rasmussen M.D."/>
            <person name="Reed L.K."/>
            <person name="Reenan R."/>
            <person name="Reily A."/>
            <person name="Remington K.A."/>
            <person name="Rieger T.T."/>
            <person name="Ritchie M.G."/>
            <person name="Robin C."/>
            <person name="Rogers Y.H."/>
            <person name="Rohde C."/>
            <person name="Rozas J."/>
            <person name="Rubenfield M.J."/>
            <person name="Ruiz A."/>
            <person name="Russo S."/>
            <person name="Salzberg S.L."/>
            <person name="Sanchez-Gracia A."/>
            <person name="Saranga D.J."/>
            <person name="Sato H."/>
            <person name="Schaeffer S.W."/>
            <person name="Schatz M.C."/>
            <person name="Schlenke T."/>
            <person name="Schwartz R."/>
            <person name="Segarra C."/>
            <person name="Singh R.S."/>
            <person name="Sirot L."/>
            <person name="Sirota M."/>
            <person name="Sisneros N.B."/>
            <person name="Smith C.D."/>
            <person name="Smith T.F."/>
            <person name="Spieth J."/>
            <person name="Stage D.E."/>
            <person name="Stark A."/>
            <person name="Stephan W."/>
            <person name="Strausberg R.L."/>
            <person name="Strempel S."/>
            <person name="Sturgill D."/>
            <person name="Sutton G."/>
            <person name="Sutton G.G."/>
            <person name="Tao W."/>
            <person name="Teichmann S."/>
            <person name="Tobari Y.N."/>
            <person name="Tomimura Y."/>
            <person name="Tsolas J.M."/>
            <person name="Valente V.L."/>
            <person name="Venter E."/>
            <person name="Venter J.C."/>
            <person name="Vicario S."/>
            <person name="Vieira F.G."/>
            <person name="Vilella A.J."/>
            <person name="Villasante A."/>
            <person name="Walenz B."/>
            <person name="Wang J."/>
            <person name="Wasserman M."/>
            <person name="Watts T."/>
            <person name="Wilson D."/>
            <person name="Wilson R.K."/>
            <person name="Wing R.A."/>
            <person name="Wolfner M.F."/>
            <person name="Wong A."/>
            <person name="Wong G.K."/>
            <person name="Wu C.I."/>
            <person name="Wu G."/>
            <person name="Yamamoto D."/>
            <person name="Yang H.P."/>
            <person name="Yang S.P."/>
            <person name="Yorke J.A."/>
            <person name="Yoshida K."/>
            <person name="Zdobnov E."/>
            <person name="Zhang P."/>
            <person name="Zhang Y."/>
            <person name="Zimin A.V."/>
            <person name="Baldwin J."/>
            <person name="Abdouelleil A."/>
            <person name="Abdulkadir J."/>
            <person name="Abebe A."/>
            <person name="Abera B."/>
            <person name="Abreu J."/>
            <person name="Acer S.C."/>
            <person name="Aftuck L."/>
            <person name="Alexander A."/>
            <person name="An P."/>
            <person name="Anderson E."/>
            <person name="Anderson S."/>
            <person name="Arachi H."/>
            <person name="Azer M."/>
            <person name="Bachantsang P."/>
            <person name="Barry A."/>
            <person name="Bayul T."/>
            <person name="Berlin A."/>
            <person name="Bessette D."/>
            <person name="Bloom T."/>
            <person name="Blye J."/>
            <person name="Boguslavskiy L."/>
            <person name="Bonnet C."/>
            <person name="Boukhgalter B."/>
            <person name="Bourzgui I."/>
            <person name="Brown A."/>
            <person name="Cahill P."/>
            <person name="Channer S."/>
            <person name="Cheshatsang Y."/>
            <person name="Chuda L."/>
            <person name="Citroen M."/>
            <person name="Collymore A."/>
            <person name="Cooke P."/>
            <person name="Costello M."/>
            <person name="D'Aco K."/>
            <person name="Daza R."/>
            <person name="De Haan G."/>
            <person name="DeGray S."/>
            <person name="DeMaso C."/>
            <person name="Dhargay N."/>
            <person name="Dooley K."/>
            <person name="Dooley E."/>
            <person name="Doricent M."/>
            <person name="Dorje P."/>
            <person name="Dorjee K."/>
            <person name="Dupes A."/>
            <person name="Elong R."/>
            <person name="Falk J."/>
            <person name="Farina A."/>
            <person name="Faro S."/>
            <person name="Ferguson D."/>
            <person name="Fisher S."/>
            <person name="Foley C.D."/>
            <person name="Franke A."/>
            <person name="Friedrich D."/>
            <person name="Gadbois L."/>
            <person name="Gearin G."/>
            <person name="Gearin C.R."/>
            <person name="Giannoukos G."/>
            <person name="Goode T."/>
            <person name="Graham J."/>
            <person name="Grandbois E."/>
            <person name="Grewal S."/>
            <person name="Gyaltsen K."/>
            <person name="Hafez N."/>
            <person name="Hagos B."/>
            <person name="Hall J."/>
            <person name="Henson C."/>
            <person name="Hollinger A."/>
            <person name="Honan T."/>
            <person name="Huard M.D."/>
            <person name="Hughes L."/>
            <person name="Hurhula B."/>
            <person name="Husby M.E."/>
            <person name="Kamat A."/>
            <person name="Kanga B."/>
            <person name="Kashin S."/>
            <person name="Khazanovich D."/>
            <person name="Kisner P."/>
            <person name="Lance K."/>
            <person name="Lara M."/>
            <person name="Lee W."/>
            <person name="Lennon N."/>
            <person name="Letendre F."/>
            <person name="LeVine R."/>
            <person name="Lipovsky A."/>
            <person name="Liu X."/>
            <person name="Liu J."/>
            <person name="Liu S."/>
            <person name="Lokyitsang T."/>
            <person name="Lokyitsang Y."/>
            <person name="Lubonja R."/>
            <person name="Lui A."/>
            <person name="MacDonald P."/>
            <person name="Magnisalis V."/>
            <person name="Maru K."/>
            <person name="Matthews C."/>
            <person name="McCusker W."/>
            <person name="McDonough S."/>
            <person name="Mehta T."/>
            <person name="Meldrim J."/>
            <person name="Meneus L."/>
            <person name="Mihai O."/>
            <person name="Mihalev A."/>
            <person name="Mihova T."/>
            <person name="Mittelman R."/>
            <person name="Mlenga V."/>
            <person name="Montmayeur A."/>
            <person name="Mulrain L."/>
            <person name="Navidi A."/>
            <person name="Naylor J."/>
            <person name="Negash T."/>
            <person name="Nguyen T."/>
            <person name="Nguyen N."/>
            <person name="Nicol R."/>
            <person name="Norbu C."/>
            <person name="Norbu N."/>
            <person name="Novod N."/>
            <person name="O'Neill B."/>
            <person name="Osman S."/>
            <person name="Markiewicz E."/>
            <person name="Oyono O.L."/>
            <person name="Patti C."/>
            <person name="Phunkhang P."/>
            <person name="Pierre F."/>
            <person name="Priest M."/>
            <person name="Raghuraman S."/>
            <person name="Rege F."/>
            <person name="Reyes R."/>
            <person name="Rise C."/>
            <person name="Rogov P."/>
            <person name="Ross K."/>
            <person name="Ryan E."/>
            <person name="Settipalli S."/>
            <person name="Shea T."/>
            <person name="Sherpa N."/>
            <person name="Shi L."/>
            <person name="Shih D."/>
            <person name="Sparrow T."/>
            <person name="Spaulding J."/>
            <person name="Stalker J."/>
            <person name="Stange-Thomann N."/>
            <person name="Stavropoulos S."/>
            <person name="Stone C."/>
            <person name="Strader C."/>
            <person name="Tesfaye S."/>
            <person name="Thomson T."/>
            <person name="Thoulutsang Y."/>
            <person name="Thoulutsang D."/>
            <person name="Topham K."/>
            <person name="Topping I."/>
            <person name="Tsamla T."/>
            <person name="Vassiliev H."/>
            <person name="Vo A."/>
            <person name="Wangchuk T."/>
            <person name="Wangdi T."/>
            <person name="Weiand M."/>
            <person name="Wilkinson J."/>
            <person name="Wilson A."/>
            <person name="Yadav S."/>
            <person name="Young G."/>
            <person name="Yu Q."/>
            <person name="Zembek L."/>
            <person name="Zhong D."/>
            <person name="Zimmer A."/>
            <person name="Zwirko Z."/>
            <person name="Jaffe D.B."/>
            <person name="Alvarez P."/>
            <person name="Brockman W."/>
            <person name="Butler J."/>
            <person name="Chin C."/>
            <person name="Gnerre S."/>
            <person name="Grabherr M."/>
            <person name="Kleber M."/>
            <person name="Mauceli E."/>
            <person name="MacCallum I."/>
        </authorList>
    </citation>
    <scope>NUCLEOTIDE SEQUENCE [LARGE SCALE GENOMIC DNA]</scope>
    <source>
        <strain evidence="10">Tai18E2 / Tucson 14021-0261.01</strain>
    </source>
</reference>
<keyword evidence="2 8" id="KW-1003">Cell membrane</keyword>